<feature type="region of interest" description="Disordered" evidence="1">
    <location>
        <begin position="1"/>
        <end position="27"/>
    </location>
</feature>
<dbReference type="EMBL" id="GDHC01002352">
    <property type="protein sequence ID" value="JAQ16277.1"/>
    <property type="molecule type" value="Transcribed_RNA"/>
</dbReference>
<name>A0A146MBT3_LYGHE</name>
<feature type="non-terminal residue" evidence="2">
    <location>
        <position position="1"/>
    </location>
</feature>
<evidence type="ECO:0000256" key="1">
    <source>
        <dbReference type="SAM" id="MobiDB-lite"/>
    </source>
</evidence>
<organism evidence="2">
    <name type="scientific">Lygus hesperus</name>
    <name type="common">Western plant bug</name>
    <dbReference type="NCBI Taxonomy" id="30085"/>
    <lineage>
        <taxon>Eukaryota</taxon>
        <taxon>Metazoa</taxon>
        <taxon>Ecdysozoa</taxon>
        <taxon>Arthropoda</taxon>
        <taxon>Hexapoda</taxon>
        <taxon>Insecta</taxon>
        <taxon>Pterygota</taxon>
        <taxon>Neoptera</taxon>
        <taxon>Paraneoptera</taxon>
        <taxon>Hemiptera</taxon>
        <taxon>Heteroptera</taxon>
        <taxon>Panheteroptera</taxon>
        <taxon>Cimicomorpha</taxon>
        <taxon>Miridae</taxon>
        <taxon>Mirini</taxon>
        <taxon>Lygus</taxon>
    </lineage>
</organism>
<feature type="compositionally biased region" description="Low complexity" evidence="1">
    <location>
        <begin position="11"/>
        <end position="20"/>
    </location>
</feature>
<reference evidence="2" key="1">
    <citation type="journal article" date="2016" name="Gigascience">
        <title>De novo construction of an expanded transcriptome assembly for the western tarnished plant bug, Lygus hesperus.</title>
        <authorList>
            <person name="Tassone E.E."/>
            <person name="Geib S.M."/>
            <person name="Hall B."/>
            <person name="Fabrick J.A."/>
            <person name="Brent C.S."/>
            <person name="Hull J.J."/>
        </authorList>
    </citation>
    <scope>NUCLEOTIDE SEQUENCE</scope>
</reference>
<gene>
    <name evidence="2" type="ORF">g.5436</name>
</gene>
<protein>
    <submittedName>
        <fullName evidence="2">Uncharacterized protein</fullName>
    </submittedName>
</protein>
<proteinExistence type="predicted"/>
<dbReference type="AlphaFoldDB" id="A0A146MBT3"/>
<sequence length="120" mass="12920">DDGDDGGDSGNSGNSNTSDGAKGGRTMEDGGKLSTCDEITRPQCLWCCICERSGRTLSYIGHVDAGLYIRNGLPSQLHILNIWNEPFFTEYIGADIVAFQLACARVGVEWALAELVNQYG</sequence>
<evidence type="ECO:0000313" key="2">
    <source>
        <dbReference type="EMBL" id="JAQ16277.1"/>
    </source>
</evidence>
<accession>A0A146MBT3</accession>